<name>A0A846RR02_9MICO</name>
<keyword evidence="2" id="KW-1185">Reference proteome</keyword>
<gene>
    <name evidence="1" type="ORF">BKA07_001449</name>
</gene>
<sequence>MTRNSQPTRLPADVYESASAAAWVNSRTVPQQIAHWARIGRELEMSPQVNHRQVVRVLEGSISYDDLAEQEQAIVRQEWTDRAKAHRAALDYASQFSAAGESYSELDEDGNLVIRSAD</sequence>
<protein>
    <submittedName>
        <fullName evidence="1">Putative naringenin-chalcone synthase</fullName>
    </submittedName>
</protein>
<dbReference type="Pfam" id="PF11903">
    <property type="entry name" value="ParD_like"/>
    <property type="match status" value="1"/>
</dbReference>
<evidence type="ECO:0000313" key="2">
    <source>
        <dbReference type="Proteomes" id="UP000576792"/>
    </source>
</evidence>
<dbReference type="InterPro" id="IPR021831">
    <property type="entry name" value="ParD-like"/>
</dbReference>
<dbReference type="AlphaFoldDB" id="A0A846RR02"/>
<comment type="caution">
    <text evidence="1">The sequence shown here is derived from an EMBL/GenBank/DDBJ whole genome shotgun (WGS) entry which is preliminary data.</text>
</comment>
<evidence type="ECO:0000313" key="1">
    <source>
        <dbReference type="EMBL" id="NJC56414.1"/>
    </source>
</evidence>
<proteinExistence type="predicted"/>
<dbReference type="EMBL" id="JAATJN010000001">
    <property type="protein sequence ID" value="NJC56414.1"/>
    <property type="molecule type" value="Genomic_DNA"/>
</dbReference>
<dbReference type="RefSeq" id="WP_167950293.1">
    <property type="nucleotide sequence ID" value="NZ_BAAAPQ010000026.1"/>
</dbReference>
<dbReference type="Proteomes" id="UP000576792">
    <property type="component" value="Unassembled WGS sequence"/>
</dbReference>
<reference evidence="1 2" key="1">
    <citation type="submission" date="2020-03" db="EMBL/GenBank/DDBJ databases">
        <title>Sequencing the genomes of 1000 actinobacteria strains.</title>
        <authorList>
            <person name="Klenk H.-P."/>
        </authorList>
    </citation>
    <scope>NUCLEOTIDE SEQUENCE [LARGE SCALE GENOMIC DNA]</scope>
    <source>
        <strain evidence="1 2">DSM 18964</strain>
    </source>
</reference>
<organism evidence="1 2">
    <name type="scientific">Brevibacterium marinum</name>
    <dbReference type="NCBI Taxonomy" id="418643"/>
    <lineage>
        <taxon>Bacteria</taxon>
        <taxon>Bacillati</taxon>
        <taxon>Actinomycetota</taxon>
        <taxon>Actinomycetes</taxon>
        <taxon>Micrococcales</taxon>
        <taxon>Brevibacteriaceae</taxon>
        <taxon>Brevibacterium</taxon>
    </lineage>
</organism>
<accession>A0A846RR02</accession>